<feature type="compositionally biased region" description="Acidic residues" evidence="1">
    <location>
        <begin position="256"/>
        <end position="282"/>
    </location>
</feature>
<evidence type="ECO:0000256" key="1">
    <source>
        <dbReference type="SAM" id="MobiDB-lite"/>
    </source>
</evidence>
<name>C9S9Z8_VERA1</name>
<dbReference type="AlphaFoldDB" id="C9S9Z8"/>
<feature type="region of interest" description="Disordered" evidence="1">
    <location>
        <begin position="235"/>
        <end position="330"/>
    </location>
</feature>
<dbReference type="OrthoDB" id="4846051at2759"/>
<evidence type="ECO:0000313" key="4">
    <source>
        <dbReference type="Proteomes" id="UP000008698"/>
    </source>
</evidence>
<dbReference type="Proteomes" id="UP000008698">
    <property type="component" value="Unassembled WGS sequence"/>
</dbReference>
<sequence length="330" mass="38110">MQLTSVFLAAVAAMTVSAAPSTTSPSSVEAALGGHHAPRCHGNMEYDPWKKQCKCDRGEYYDVEAKQCRHKEVKTFKYKKCRADEKLYCARDEGTFVEYNRKNPACWQERSNKLFCAKKSRVKETFKSEVQREYEVAHYSAAQRQESETRRQACHAPRHFNHHRNSCECPHKKVWDGKHCGFPKIPEPTCRRGQKAYCAKSAYRVTQYSVKEELCQDNGKNYVFCCGEDVEEKKHKKTDKKPKTQKKKPAKKPEEKEEEEEEEEEDGEDNETNNEDDEEEEKEEKKPKKGPKKGFKKGSKKGSKKGPKKGLKGNKLNHKKFAKCAGLIWE</sequence>
<feature type="signal peptide" evidence="2">
    <location>
        <begin position="1"/>
        <end position="18"/>
    </location>
</feature>
<dbReference type="KEGG" id="val:VDBG_02320"/>
<keyword evidence="2" id="KW-0732">Signal</keyword>
<dbReference type="GeneID" id="9532604"/>
<keyword evidence="4" id="KW-1185">Reference proteome</keyword>
<evidence type="ECO:0000313" key="3">
    <source>
        <dbReference type="EMBL" id="EEY16211.1"/>
    </source>
</evidence>
<dbReference type="eggNOG" id="ENOG502RJRH">
    <property type="taxonomic scope" value="Eukaryota"/>
</dbReference>
<reference evidence="4" key="1">
    <citation type="journal article" date="2011" name="PLoS Pathog.">
        <title>Comparative genomics yields insights into niche adaptation of plant vascular wilt pathogens.</title>
        <authorList>
            <person name="Klosterman S.J."/>
            <person name="Subbarao K.V."/>
            <person name="Kang S."/>
            <person name="Veronese P."/>
            <person name="Gold S.E."/>
            <person name="Thomma B.P.H.J."/>
            <person name="Chen Z."/>
            <person name="Henrissat B."/>
            <person name="Lee Y.-H."/>
            <person name="Park J."/>
            <person name="Garcia-Pedrajas M.D."/>
            <person name="Barbara D.J."/>
            <person name="Anchieta A."/>
            <person name="de Jonge R."/>
            <person name="Santhanam P."/>
            <person name="Maruthachalam K."/>
            <person name="Atallah Z."/>
            <person name="Amyotte S.G."/>
            <person name="Paz Z."/>
            <person name="Inderbitzin P."/>
            <person name="Hayes R.J."/>
            <person name="Heiman D.I."/>
            <person name="Young S."/>
            <person name="Zeng Q."/>
            <person name="Engels R."/>
            <person name="Galagan J."/>
            <person name="Cuomo C.A."/>
            <person name="Dobinson K.F."/>
            <person name="Ma L.-J."/>
        </authorList>
    </citation>
    <scope>NUCLEOTIDE SEQUENCE [LARGE SCALE GENOMIC DNA]</scope>
    <source>
        <strain evidence="4">VaMs.102 / ATCC MYA-4576 / FGSC 10136</strain>
    </source>
</reference>
<evidence type="ECO:0000256" key="2">
    <source>
        <dbReference type="SAM" id="SignalP"/>
    </source>
</evidence>
<proteinExistence type="predicted"/>
<organism evidence="4">
    <name type="scientific">Verticillium alfalfae (strain VaMs.102 / ATCC MYA-4576 / FGSC 10136)</name>
    <name type="common">Verticillium wilt of alfalfa</name>
    <name type="synonym">Verticillium albo-atrum</name>
    <dbReference type="NCBI Taxonomy" id="526221"/>
    <lineage>
        <taxon>Eukaryota</taxon>
        <taxon>Fungi</taxon>
        <taxon>Dikarya</taxon>
        <taxon>Ascomycota</taxon>
        <taxon>Pezizomycotina</taxon>
        <taxon>Sordariomycetes</taxon>
        <taxon>Hypocreomycetidae</taxon>
        <taxon>Glomerellales</taxon>
        <taxon>Plectosphaerellaceae</taxon>
        <taxon>Verticillium</taxon>
    </lineage>
</organism>
<dbReference type="EMBL" id="DS985215">
    <property type="protein sequence ID" value="EEY16211.1"/>
    <property type="molecule type" value="Genomic_DNA"/>
</dbReference>
<dbReference type="HOGENOM" id="CLU_842510_0_0_1"/>
<gene>
    <name evidence="3" type="ORF">VDBG_02320</name>
</gene>
<dbReference type="RefSeq" id="XP_003008132.1">
    <property type="nucleotide sequence ID" value="XM_003008086.1"/>
</dbReference>
<feature type="compositionally biased region" description="Basic residues" evidence="1">
    <location>
        <begin position="287"/>
        <end position="322"/>
    </location>
</feature>
<feature type="chain" id="PRO_5003002663" evidence="2">
    <location>
        <begin position="19"/>
        <end position="330"/>
    </location>
</feature>
<feature type="compositionally biased region" description="Basic residues" evidence="1">
    <location>
        <begin position="235"/>
        <end position="250"/>
    </location>
</feature>
<protein>
    <submittedName>
        <fullName evidence="3">Predicted protein</fullName>
    </submittedName>
</protein>
<accession>C9S9Z8</accession>
<dbReference type="OMA" id="EYEVAHY"/>